<dbReference type="NCBIfam" id="TIGR00129">
    <property type="entry name" value="fdhD_narQ"/>
    <property type="match status" value="1"/>
</dbReference>
<dbReference type="PANTHER" id="PTHR30592">
    <property type="entry name" value="FORMATE DEHYDROGENASE"/>
    <property type="match status" value="1"/>
</dbReference>
<evidence type="ECO:0000256" key="2">
    <source>
        <dbReference type="ARBA" id="ARBA00023150"/>
    </source>
</evidence>
<protein>
    <submittedName>
        <fullName evidence="3">Formate dehydrogenase accessory sulfurtransferase FdhD</fullName>
    </submittedName>
</protein>
<dbReference type="GO" id="GO:0006777">
    <property type="term" value="P:Mo-molybdopterin cofactor biosynthetic process"/>
    <property type="evidence" value="ECO:0007669"/>
    <property type="project" value="UniProtKB-KW"/>
</dbReference>
<dbReference type="GO" id="GO:0016783">
    <property type="term" value="F:sulfurtransferase activity"/>
    <property type="evidence" value="ECO:0007669"/>
    <property type="project" value="InterPro"/>
</dbReference>
<dbReference type="PIRSF" id="PIRSF015626">
    <property type="entry name" value="FdhD"/>
    <property type="match status" value="1"/>
</dbReference>
<evidence type="ECO:0000313" key="3">
    <source>
        <dbReference type="EMBL" id="RKX68358.1"/>
    </source>
</evidence>
<reference evidence="3 4" key="1">
    <citation type="submission" date="2018-06" db="EMBL/GenBank/DDBJ databases">
        <title>Extensive metabolic versatility and redundancy in microbially diverse, dynamic hydrothermal sediments.</title>
        <authorList>
            <person name="Dombrowski N."/>
            <person name="Teske A."/>
            <person name="Baker B.J."/>
        </authorList>
    </citation>
    <scope>NUCLEOTIDE SEQUENCE [LARGE SCALE GENOMIC DNA]</scope>
    <source>
        <strain evidence="3">B10_G13</strain>
    </source>
</reference>
<gene>
    <name evidence="3" type="ORF">DRP43_05735</name>
</gene>
<dbReference type="EMBL" id="QNBD01000283">
    <property type="protein sequence ID" value="RKX68358.1"/>
    <property type="molecule type" value="Genomic_DNA"/>
</dbReference>
<comment type="caution">
    <text evidence="3">The sequence shown here is derived from an EMBL/GenBank/DDBJ whole genome shotgun (WGS) entry which is preliminary data.</text>
</comment>
<dbReference type="InterPro" id="IPR003786">
    <property type="entry name" value="FdhD"/>
</dbReference>
<keyword evidence="1" id="KW-0963">Cytoplasm</keyword>
<dbReference type="Gene3D" id="3.10.20.10">
    <property type="match status" value="1"/>
</dbReference>
<organism evidence="3 4">
    <name type="scientific">candidate division TA06 bacterium</name>
    <dbReference type="NCBI Taxonomy" id="2250710"/>
    <lineage>
        <taxon>Bacteria</taxon>
        <taxon>Bacteria division TA06</taxon>
    </lineage>
</organism>
<evidence type="ECO:0000313" key="4">
    <source>
        <dbReference type="Proteomes" id="UP000271125"/>
    </source>
</evidence>
<dbReference type="SUPFAM" id="SSF53927">
    <property type="entry name" value="Cytidine deaminase-like"/>
    <property type="match status" value="1"/>
</dbReference>
<name>A0A660SC24_UNCT6</name>
<dbReference type="Proteomes" id="UP000271125">
    <property type="component" value="Unassembled WGS sequence"/>
</dbReference>
<keyword evidence="2" id="KW-0501">Molybdenum cofactor biosynthesis</keyword>
<sequence>MEFEILRVSKNDINRIKDSVIEESWINILVNNMTIFSTTCLFEAVKEFTYGFLRTEGIIQSLEDIKDTIIKDSSIFISIPTFKVYKRYKGEGAISLLPLKYHIRFSSELIINIGKHFDSIGKLYRSTGGSHIAALYNLKGECLIHFEDINRRNAADKIAGYMLLNNINADDKILMTSGRMASDIIIKVRRAGIPIIISKSAPTNRGIETAHKLNVTMVGFLRENRFNLYNNFHNLILN</sequence>
<dbReference type="InterPro" id="IPR016193">
    <property type="entry name" value="Cytidine_deaminase-like"/>
</dbReference>
<evidence type="ECO:0000256" key="1">
    <source>
        <dbReference type="ARBA" id="ARBA00022490"/>
    </source>
</evidence>
<dbReference type="AlphaFoldDB" id="A0A660SC24"/>
<proteinExistence type="predicted"/>
<keyword evidence="3" id="KW-0808">Transferase</keyword>
<accession>A0A660SC24</accession>
<dbReference type="Gene3D" id="3.40.140.10">
    <property type="entry name" value="Cytidine Deaminase, domain 2"/>
    <property type="match status" value="1"/>
</dbReference>
<dbReference type="Pfam" id="PF02634">
    <property type="entry name" value="FdhD-NarQ"/>
    <property type="match status" value="1"/>
</dbReference>
<dbReference type="PANTHER" id="PTHR30592:SF1">
    <property type="entry name" value="SULFUR CARRIER PROTEIN FDHD"/>
    <property type="match status" value="1"/>
</dbReference>